<dbReference type="InterPro" id="IPR053927">
    <property type="entry name" value="FlgK_helical"/>
</dbReference>
<dbReference type="SUPFAM" id="SSF64518">
    <property type="entry name" value="Phase 1 flagellin"/>
    <property type="match status" value="1"/>
</dbReference>
<evidence type="ECO:0000256" key="5">
    <source>
        <dbReference type="ARBA" id="ARBA00022525"/>
    </source>
</evidence>
<evidence type="ECO:0000256" key="1">
    <source>
        <dbReference type="ARBA" id="ARBA00004365"/>
    </source>
</evidence>
<evidence type="ECO:0000313" key="12">
    <source>
        <dbReference type="Proteomes" id="UP000601171"/>
    </source>
</evidence>
<dbReference type="PANTHER" id="PTHR30033:SF1">
    <property type="entry name" value="FLAGELLAR HOOK-ASSOCIATED PROTEIN 1"/>
    <property type="match status" value="1"/>
</dbReference>
<keyword evidence="12" id="KW-1185">Reference proteome</keyword>
<dbReference type="GO" id="GO:0005576">
    <property type="term" value="C:extracellular region"/>
    <property type="evidence" value="ECO:0007669"/>
    <property type="project" value="UniProtKB-SubCell"/>
</dbReference>
<dbReference type="GO" id="GO:0044780">
    <property type="term" value="P:bacterial-type flagellum assembly"/>
    <property type="evidence" value="ECO:0007669"/>
    <property type="project" value="InterPro"/>
</dbReference>
<dbReference type="Pfam" id="PF22638">
    <property type="entry name" value="FlgK_D1"/>
    <property type="match status" value="1"/>
</dbReference>
<comment type="caution">
    <text evidence="11">The sequence shown here is derived from an EMBL/GenBank/DDBJ whole genome shotgun (WGS) entry which is preliminary data.</text>
</comment>
<name>A0A926EXN9_9FIRM</name>
<feature type="domain" description="Flagellar hook-associated protein FlgK helical" evidence="10">
    <location>
        <begin position="96"/>
        <end position="311"/>
    </location>
</feature>
<keyword evidence="11" id="KW-0966">Cell projection</keyword>
<evidence type="ECO:0000256" key="4">
    <source>
        <dbReference type="ARBA" id="ARBA00016244"/>
    </source>
</evidence>
<evidence type="ECO:0000259" key="9">
    <source>
        <dbReference type="Pfam" id="PF06429"/>
    </source>
</evidence>
<evidence type="ECO:0000256" key="6">
    <source>
        <dbReference type="ARBA" id="ARBA00023143"/>
    </source>
</evidence>
<gene>
    <name evidence="7 11" type="primary">flgK</name>
    <name evidence="11" type="ORF">H8707_08630</name>
</gene>
<dbReference type="NCBIfam" id="TIGR02492">
    <property type="entry name" value="flgK_ends"/>
    <property type="match status" value="1"/>
</dbReference>
<dbReference type="PANTHER" id="PTHR30033">
    <property type="entry name" value="FLAGELLAR HOOK-ASSOCIATED PROTEIN 1"/>
    <property type="match status" value="1"/>
</dbReference>
<dbReference type="Pfam" id="PF06429">
    <property type="entry name" value="Flg_bbr_C"/>
    <property type="match status" value="1"/>
</dbReference>
<evidence type="ECO:0000256" key="2">
    <source>
        <dbReference type="ARBA" id="ARBA00004613"/>
    </source>
</evidence>
<organism evidence="11 12">
    <name type="scientific">Paratissierella segnis</name>
    <dbReference type="NCBI Taxonomy" id="2763679"/>
    <lineage>
        <taxon>Bacteria</taxon>
        <taxon>Bacillati</taxon>
        <taxon>Bacillota</taxon>
        <taxon>Tissierellia</taxon>
        <taxon>Tissierellales</taxon>
        <taxon>Tissierellaceae</taxon>
        <taxon>Paratissierella</taxon>
    </lineage>
</organism>
<dbReference type="AlphaFoldDB" id="A0A926EXN9"/>
<evidence type="ECO:0000259" key="10">
    <source>
        <dbReference type="Pfam" id="PF22638"/>
    </source>
</evidence>
<keyword evidence="11" id="KW-0969">Cilium</keyword>
<dbReference type="GO" id="GO:0009424">
    <property type="term" value="C:bacterial-type flagellum hook"/>
    <property type="evidence" value="ECO:0007669"/>
    <property type="project" value="UniProtKB-UniRule"/>
</dbReference>
<dbReference type="EMBL" id="JACRTG010000018">
    <property type="protein sequence ID" value="MBC8588304.1"/>
    <property type="molecule type" value="Genomic_DNA"/>
</dbReference>
<feature type="domain" description="Flagellar basal-body/hook protein C-terminal" evidence="9">
    <location>
        <begin position="414"/>
        <end position="452"/>
    </location>
</feature>
<dbReference type="PRINTS" id="PR01005">
    <property type="entry name" value="FLGHOOKAP1"/>
</dbReference>
<keyword evidence="11" id="KW-0282">Flagellum</keyword>
<comment type="similarity">
    <text evidence="3 7">Belongs to the flagella basal body rod proteins family.</text>
</comment>
<dbReference type="GO" id="GO:0005198">
    <property type="term" value="F:structural molecule activity"/>
    <property type="evidence" value="ECO:0007669"/>
    <property type="project" value="UniProtKB-UniRule"/>
</dbReference>
<evidence type="ECO:0000313" key="11">
    <source>
        <dbReference type="EMBL" id="MBC8588304.1"/>
    </source>
</evidence>
<dbReference type="InterPro" id="IPR002371">
    <property type="entry name" value="FlgK"/>
</dbReference>
<comment type="subcellular location">
    <subcellularLocation>
        <location evidence="1 7">Bacterial flagellum</location>
    </subcellularLocation>
    <subcellularLocation>
        <location evidence="2 7">Secreted</location>
    </subcellularLocation>
</comment>
<proteinExistence type="inferred from homology"/>
<dbReference type="InterPro" id="IPR010930">
    <property type="entry name" value="Flg_bb/hook_C_dom"/>
</dbReference>
<keyword evidence="5 7" id="KW-0964">Secreted</keyword>
<protein>
    <recommendedName>
        <fullName evidence="4 7">Flagellar hook-associated protein 1</fullName>
        <shortName evidence="7">HAP1</shortName>
    </recommendedName>
</protein>
<feature type="domain" description="Flagellar basal body rod protein N-terminal" evidence="8">
    <location>
        <begin position="9"/>
        <end position="37"/>
    </location>
</feature>
<evidence type="ECO:0000256" key="3">
    <source>
        <dbReference type="ARBA" id="ARBA00009677"/>
    </source>
</evidence>
<dbReference type="InterPro" id="IPR001444">
    <property type="entry name" value="Flag_bb_rod_N"/>
</dbReference>
<sequence>MSGIFSTFNIANKGLQAAQTALQTVSHNISNANTEGFSRQRVDLKADLAFNFAGVGQLGTGVKMESIVRLVDDYVSKQIRQENSTLNRYDTKSETLSQLEIIFNEPSDTGLNFNLAEMFTAWQELSKNPEGANFKTIVVEKSNTLTDTINHMITQLNSLEEQTRFEVGKTVDDFNSIITQLETLNQQIYNISAKGHLPNDLMDQRDLMLKRLSSIADFKVEFDKFNRAIVKIEGREVLGPDADFQLKTDENMMPILVKEDNTETIKAEDFLKSGKLKGYMEAIDDIKARRSEFNEFAKNLAQVINEVHEAGENEIPFFVFDENNPASTIKVNDEILKNNNLVNTKMAGGSEGDGSLALEIARLRNKKLESTNATIEGTYRDIVIKVGISKEHADNMVSNQEVLLNQLVLRRESTSGVSINEEVTNLIQFQKSFEANAKVISVLTEMLDTLINRTGV</sequence>
<dbReference type="Pfam" id="PF00460">
    <property type="entry name" value="Flg_bb_rod"/>
    <property type="match status" value="1"/>
</dbReference>
<accession>A0A926EXN9</accession>
<keyword evidence="6 7" id="KW-0975">Bacterial flagellum</keyword>
<evidence type="ECO:0000259" key="8">
    <source>
        <dbReference type="Pfam" id="PF00460"/>
    </source>
</evidence>
<dbReference type="RefSeq" id="WP_262429753.1">
    <property type="nucleotide sequence ID" value="NZ_JACRTG010000018.1"/>
</dbReference>
<dbReference type="Proteomes" id="UP000601171">
    <property type="component" value="Unassembled WGS sequence"/>
</dbReference>
<evidence type="ECO:0000256" key="7">
    <source>
        <dbReference type="RuleBase" id="RU362065"/>
    </source>
</evidence>
<reference evidence="11" key="1">
    <citation type="submission" date="2020-08" db="EMBL/GenBank/DDBJ databases">
        <title>Genome public.</title>
        <authorList>
            <person name="Liu C."/>
            <person name="Sun Q."/>
        </authorList>
    </citation>
    <scope>NUCLEOTIDE SEQUENCE</scope>
    <source>
        <strain evidence="11">BX21</strain>
    </source>
</reference>